<evidence type="ECO:0000313" key="8">
    <source>
        <dbReference type="EMBL" id="EKC99494.1"/>
    </source>
</evidence>
<evidence type="ECO:0000259" key="7">
    <source>
        <dbReference type="PROSITE" id="PS50016"/>
    </source>
</evidence>
<evidence type="ECO:0000256" key="5">
    <source>
        <dbReference type="PROSITE-ProRule" id="PRU00235"/>
    </source>
</evidence>
<dbReference type="InterPro" id="IPR028641">
    <property type="entry name" value="RCC2"/>
</dbReference>
<sequence>MHVSPRNVGLGNDVKWVGGAAGRSHWFLLDSKGGVWGSGNNVVGQLGLTLERIPGPWTRAGEKVIQVTAGHTFSLFLTDAGKVYACGSSEHGQLGNGTTGERLVKAGKTSYDVQAPPHTFEGKKIAQISSGNQHSLALDEDGNVYAWGYAGYARLGLGDQKDQLVPTLVPQFSDSNPKRRAETVICGPTNVPHGGQVEADGRRLDGITVHDVQAARQPCKIQVASLGGCTHFITTPTDDGTTQTVGFGQGALYGASVRTRELTHSIAAGAFFTLFLARPNQQLEDRPRYPVTVESEDVCLVCHEEGDESLLLECQKCDEPYHCGCLTPPLTELPDGEWFCPVCEKEGESMEQQCSLIPDEDAIGEPELPDTPLKRKTESEERATPESGYKRPRSG</sequence>
<dbReference type="InParanoid" id="K1V654"/>
<dbReference type="GO" id="GO:0031267">
    <property type="term" value="F:small GTPase binding"/>
    <property type="evidence" value="ECO:0007669"/>
    <property type="project" value="TreeGrafter"/>
</dbReference>
<dbReference type="AlphaFoldDB" id="K1V654"/>
<proteinExistence type="predicted"/>
<keyword evidence="2 4" id="KW-0863">Zinc-finger</keyword>
<dbReference type="GO" id="GO:0016020">
    <property type="term" value="C:membrane"/>
    <property type="evidence" value="ECO:0007669"/>
    <property type="project" value="TreeGrafter"/>
</dbReference>
<dbReference type="InterPro" id="IPR019786">
    <property type="entry name" value="Zinc_finger_PHD-type_CS"/>
</dbReference>
<evidence type="ECO:0000313" key="9">
    <source>
        <dbReference type="Proteomes" id="UP000006757"/>
    </source>
</evidence>
<dbReference type="OrthoDB" id="5370059at2759"/>
<keyword evidence="1" id="KW-0479">Metal-binding</keyword>
<dbReference type="HOGENOM" id="CLU_005210_7_1_1"/>
<dbReference type="GO" id="GO:0008270">
    <property type="term" value="F:zinc ion binding"/>
    <property type="evidence" value="ECO:0007669"/>
    <property type="project" value="UniProtKB-KW"/>
</dbReference>
<dbReference type="Pfam" id="PF13540">
    <property type="entry name" value="RCC1_2"/>
    <property type="match status" value="2"/>
</dbReference>
<keyword evidence="3" id="KW-0862">Zinc</keyword>
<name>K1V654_TRIAC</name>
<feature type="domain" description="PHD-type" evidence="7">
    <location>
        <begin position="296"/>
        <end position="346"/>
    </location>
</feature>
<dbReference type="SUPFAM" id="SSF57903">
    <property type="entry name" value="FYVE/PHD zinc finger"/>
    <property type="match status" value="1"/>
</dbReference>
<dbReference type="PANTHER" id="PTHR46207">
    <property type="entry name" value="PROTEIN RCC2"/>
    <property type="match status" value="1"/>
</dbReference>
<dbReference type="PANTHER" id="PTHR46207:SF1">
    <property type="entry name" value="PROTEIN RCC2"/>
    <property type="match status" value="1"/>
</dbReference>
<organism evidence="8 9">
    <name type="scientific">Trichosporon asahii var. asahii (strain CBS 8904)</name>
    <name type="common">Yeast</name>
    <dbReference type="NCBI Taxonomy" id="1220162"/>
    <lineage>
        <taxon>Eukaryota</taxon>
        <taxon>Fungi</taxon>
        <taxon>Dikarya</taxon>
        <taxon>Basidiomycota</taxon>
        <taxon>Agaricomycotina</taxon>
        <taxon>Tremellomycetes</taxon>
        <taxon>Trichosporonales</taxon>
        <taxon>Trichosporonaceae</taxon>
        <taxon>Trichosporon</taxon>
    </lineage>
</organism>
<evidence type="ECO:0000256" key="1">
    <source>
        <dbReference type="ARBA" id="ARBA00022723"/>
    </source>
</evidence>
<dbReference type="Proteomes" id="UP000006757">
    <property type="component" value="Unassembled WGS sequence"/>
</dbReference>
<feature type="repeat" description="RCC1" evidence="5">
    <location>
        <begin position="81"/>
        <end position="141"/>
    </location>
</feature>
<dbReference type="PROSITE" id="PS50012">
    <property type="entry name" value="RCC1_3"/>
    <property type="match status" value="3"/>
</dbReference>
<evidence type="ECO:0000256" key="2">
    <source>
        <dbReference type="ARBA" id="ARBA00022771"/>
    </source>
</evidence>
<dbReference type="InterPro" id="IPR000408">
    <property type="entry name" value="Reg_chr_condens"/>
</dbReference>
<feature type="compositionally biased region" description="Basic and acidic residues" evidence="6">
    <location>
        <begin position="372"/>
        <end position="384"/>
    </location>
</feature>
<dbReference type="SMART" id="SM00249">
    <property type="entry name" value="PHD"/>
    <property type="match status" value="1"/>
</dbReference>
<dbReference type="InterPro" id="IPR013083">
    <property type="entry name" value="Znf_RING/FYVE/PHD"/>
</dbReference>
<feature type="compositionally biased region" description="Acidic residues" evidence="6">
    <location>
        <begin position="358"/>
        <end position="368"/>
    </location>
</feature>
<dbReference type="Pfam" id="PF00628">
    <property type="entry name" value="PHD"/>
    <property type="match status" value="1"/>
</dbReference>
<dbReference type="InterPro" id="IPR009091">
    <property type="entry name" value="RCC1/BLIP-II"/>
</dbReference>
<evidence type="ECO:0000256" key="3">
    <source>
        <dbReference type="ARBA" id="ARBA00022833"/>
    </source>
</evidence>
<evidence type="ECO:0000256" key="6">
    <source>
        <dbReference type="SAM" id="MobiDB-lite"/>
    </source>
</evidence>
<protein>
    <recommendedName>
        <fullName evidence="7">PHD-type domain-containing protein</fullName>
    </recommendedName>
</protein>
<dbReference type="EMBL" id="AMBO01000371">
    <property type="protein sequence ID" value="EKC99494.1"/>
    <property type="molecule type" value="Genomic_DNA"/>
</dbReference>
<comment type="caution">
    <text evidence="8">The sequence shown here is derived from an EMBL/GenBank/DDBJ whole genome shotgun (WGS) entry which is preliminary data.</text>
</comment>
<dbReference type="SUPFAM" id="SSF50985">
    <property type="entry name" value="RCC1/BLIP-II"/>
    <property type="match status" value="1"/>
</dbReference>
<keyword evidence="9" id="KW-1185">Reference proteome</keyword>
<dbReference type="eggNOG" id="KOG1427">
    <property type="taxonomic scope" value="Eukaryota"/>
</dbReference>
<dbReference type="STRING" id="1220162.K1V654"/>
<reference evidence="8 9" key="1">
    <citation type="journal article" date="2012" name="Eukaryot. Cell">
        <title>Genome sequence of the Trichosporon asahii environmental strain CBS 8904.</title>
        <authorList>
            <person name="Yang R.Y."/>
            <person name="Li H.T."/>
            <person name="Zhu H."/>
            <person name="Zhou G.P."/>
            <person name="Wang M."/>
            <person name="Wang L."/>
        </authorList>
    </citation>
    <scope>NUCLEOTIDE SEQUENCE [LARGE SCALE GENOMIC DNA]</scope>
    <source>
        <strain evidence="8 9">CBS 8904</strain>
    </source>
</reference>
<dbReference type="InterPro" id="IPR011011">
    <property type="entry name" value="Znf_FYVE_PHD"/>
</dbReference>
<evidence type="ECO:0000256" key="4">
    <source>
        <dbReference type="PROSITE-ProRule" id="PRU00146"/>
    </source>
</evidence>
<dbReference type="InterPro" id="IPR019787">
    <property type="entry name" value="Znf_PHD-finger"/>
</dbReference>
<dbReference type="Gene3D" id="2.130.10.30">
    <property type="entry name" value="Regulator of chromosome condensation 1/beta-lactamase-inhibitor protein II"/>
    <property type="match status" value="1"/>
</dbReference>
<dbReference type="PROSITE" id="PS00626">
    <property type="entry name" value="RCC1_2"/>
    <property type="match status" value="1"/>
</dbReference>
<dbReference type="OMA" id="PIHINSA"/>
<dbReference type="PROSITE" id="PS50016">
    <property type="entry name" value="ZF_PHD_2"/>
    <property type="match status" value="1"/>
</dbReference>
<feature type="region of interest" description="Disordered" evidence="6">
    <location>
        <begin position="357"/>
        <end position="395"/>
    </location>
</feature>
<dbReference type="PROSITE" id="PS01359">
    <property type="entry name" value="ZF_PHD_1"/>
    <property type="match status" value="1"/>
</dbReference>
<dbReference type="Gene3D" id="3.30.40.10">
    <property type="entry name" value="Zinc/RING finger domain, C3HC4 (zinc finger)"/>
    <property type="match status" value="1"/>
</dbReference>
<gene>
    <name evidence="8" type="ORF">A1Q2_06226</name>
</gene>
<dbReference type="InterPro" id="IPR001965">
    <property type="entry name" value="Znf_PHD"/>
</dbReference>
<feature type="repeat" description="RCC1" evidence="5">
    <location>
        <begin position="31"/>
        <end position="80"/>
    </location>
</feature>
<accession>K1V654</accession>
<feature type="repeat" description="RCC1" evidence="5">
    <location>
        <begin position="142"/>
        <end position="187"/>
    </location>
</feature>